<keyword evidence="5 7" id="KW-0687">Ribonucleoprotein</keyword>
<evidence type="ECO:0000256" key="6">
    <source>
        <dbReference type="ARBA" id="ARBA00035258"/>
    </source>
</evidence>
<dbReference type="EMBL" id="MFQB01000058">
    <property type="protein sequence ID" value="OGH64514.1"/>
    <property type="molecule type" value="Genomic_DNA"/>
</dbReference>
<dbReference type="Gene3D" id="3.30.1490.10">
    <property type="match status" value="1"/>
</dbReference>
<dbReference type="PROSITE" id="PS00053">
    <property type="entry name" value="RIBOSOMAL_S8"/>
    <property type="match status" value="1"/>
</dbReference>
<evidence type="ECO:0000256" key="3">
    <source>
        <dbReference type="ARBA" id="ARBA00022884"/>
    </source>
</evidence>
<keyword evidence="3 7" id="KW-0694">RNA-binding</keyword>
<name>A0A1F6LYX4_9BACT</name>
<comment type="similarity">
    <text evidence="1 7 8">Belongs to the universal ribosomal protein uS8 family.</text>
</comment>
<dbReference type="GO" id="GO:1990904">
    <property type="term" value="C:ribonucleoprotein complex"/>
    <property type="evidence" value="ECO:0007669"/>
    <property type="project" value="UniProtKB-KW"/>
</dbReference>
<dbReference type="PANTHER" id="PTHR11758">
    <property type="entry name" value="40S RIBOSOMAL PROTEIN S15A"/>
    <property type="match status" value="1"/>
</dbReference>
<dbReference type="HAMAP" id="MF_01302_B">
    <property type="entry name" value="Ribosomal_uS8_B"/>
    <property type="match status" value="1"/>
</dbReference>
<evidence type="ECO:0000256" key="1">
    <source>
        <dbReference type="ARBA" id="ARBA00006471"/>
    </source>
</evidence>
<sequence>MMMTDPIADMLTRIRNAVLAGRRSVEIPASKLKKALAEILQKEGFVEQIELTDAKPAMLMLTLTYRGKQPAIHHIARESKPGHRQYRPADELTSVLNGYGISIISTSQGLMTNKEARKRGIGGEVICSVY</sequence>
<dbReference type="InterPro" id="IPR000630">
    <property type="entry name" value="Ribosomal_uS8"/>
</dbReference>
<dbReference type="GO" id="GO:0005840">
    <property type="term" value="C:ribosome"/>
    <property type="evidence" value="ECO:0007669"/>
    <property type="project" value="UniProtKB-KW"/>
</dbReference>
<evidence type="ECO:0000256" key="2">
    <source>
        <dbReference type="ARBA" id="ARBA00022730"/>
    </source>
</evidence>
<protein>
    <recommendedName>
        <fullName evidence="6 7">Small ribosomal subunit protein uS8</fullName>
    </recommendedName>
</protein>
<gene>
    <name evidence="7" type="primary">rpsH</name>
    <name evidence="9" type="ORF">A3J66_01015</name>
</gene>
<accession>A0A1F6LYX4</accession>
<organism evidence="9 10">
    <name type="scientific">Candidatus Magasanikbacteria bacterium RIFCSPHIGHO2_02_FULL_47_14</name>
    <dbReference type="NCBI Taxonomy" id="1798680"/>
    <lineage>
        <taxon>Bacteria</taxon>
        <taxon>Candidatus Magasanikiibacteriota</taxon>
    </lineage>
</organism>
<dbReference type="GO" id="GO:0003735">
    <property type="term" value="F:structural constituent of ribosome"/>
    <property type="evidence" value="ECO:0007669"/>
    <property type="project" value="InterPro"/>
</dbReference>
<evidence type="ECO:0000256" key="7">
    <source>
        <dbReference type="HAMAP-Rule" id="MF_01302"/>
    </source>
</evidence>
<dbReference type="AlphaFoldDB" id="A0A1F6LYX4"/>
<evidence type="ECO:0000256" key="8">
    <source>
        <dbReference type="RuleBase" id="RU003660"/>
    </source>
</evidence>
<keyword evidence="4 7" id="KW-0689">Ribosomal protein</keyword>
<comment type="caution">
    <text evidence="9">The sequence shown here is derived from an EMBL/GenBank/DDBJ whole genome shotgun (WGS) entry which is preliminary data.</text>
</comment>
<dbReference type="SUPFAM" id="SSF56047">
    <property type="entry name" value="Ribosomal protein S8"/>
    <property type="match status" value="1"/>
</dbReference>
<dbReference type="Pfam" id="PF00410">
    <property type="entry name" value="Ribosomal_S8"/>
    <property type="match status" value="1"/>
</dbReference>
<dbReference type="Proteomes" id="UP000176282">
    <property type="component" value="Unassembled WGS sequence"/>
</dbReference>
<dbReference type="GO" id="GO:0006412">
    <property type="term" value="P:translation"/>
    <property type="evidence" value="ECO:0007669"/>
    <property type="project" value="UniProtKB-UniRule"/>
</dbReference>
<evidence type="ECO:0000313" key="9">
    <source>
        <dbReference type="EMBL" id="OGH64514.1"/>
    </source>
</evidence>
<dbReference type="GO" id="GO:0019843">
    <property type="term" value="F:rRNA binding"/>
    <property type="evidence" value="ECO:0007669"/>
    <property type="project" value="UniProtKB-UniRule"/>
</dbReference>
<dbReference type="FunFam" id="3.30.1490.10:FF:000001">
    <property type="entry name" value="30S ribosomal protein S8"/>
    <property type="match status" value="1"/>
</dbReference>
<dbReference type="FunFam" id="3.30.1370.30:FF:000002">
    <property type="entry name" value="30S ribosomal protein S8"/>
    <property type="match status" value="1"/>
</dbReference>
<dbReference type="GO" id="GO:0005737">
    <property type="term" value="C:cytoplasm"/>
    <property type="evidence" value="ECO:0007669"/>
    <property type="project" value="UniProtKB-ARBA"/>
</dbReference>
<reference evidence="9 10" key="1">
    <citation type="journal article" date="2016" name="Nat. Commun.">
        <title>Thousands of microbial genomes shed light on interconnected biogeochemical processes in an aquifer system.</title>
        <authorList>
            <person name="Anantharaman K."/>
            <person name="Brown C.T."/>
            <person name="Hug L.A."/>
            <person name="Sharon I."/>
            <person name="Castelle C.J."/>
            <person name="Probst A.J."/>
            <person name="Thomas B.C."/>
            <person name="Singh A."/>
            <person name="Wilkins M.J."/>
            <person name="Karaoz U."/>
            <person name="Brodie E.L."/>
            <person name="Williams K.H."/>
            <person name="Hubbard S.S."/>
            <person name="Banfield J.F."/>
        </authorList>
    </citation>
    <scope>NUCLEOTIDE SEQUENCE [LARGE SCALE GENOMIC DNA]</scope>
</reference>
<evidence type="ECO:0000313" key="10">
    <source>
        <dbReference type="Proteomes" id="UP000176282"/>
    </source>
</evidence>
<evidence type="ECO:0000256" key="4">
    <source>
        <dbReference type="ARBA" id="ARBA00022980"/>
    </source>
</evidence>
<proteinExistence type="inferred from homology"/>
<dbReference type="InterPro" id="IPR047863">
    <property type="entry name" value="Ribosomal_uS8_CS"/>
</dbReference>
<evidence type="ECO:0000256" key="5">
    <source>
        <dbReference type="ARBA" id="ARBA00023274"/>
    </source>
</evidence>
<comment type="subunit">
    <text evidence="7">Part of the 30S ribosomal subunit. Contacts proteins S5 and S12.</text>
</comment>
<comment type="function">
    <text evidence="7">One of the primary rRNA binding proteins, it binds directly to 16S rRNA central domain where it helps coordinate assembly of the platform of the 30S subunit.</text>
</comment>
<dbReference type="STRING" id="1798680.A3J66_01015"/>
<dbReference type="NCBIfam" id="NF001109">
    <property type="entry name" value="PRK00136.1"/>
    <property type="match status" value="1"/>
</dbReference>
<dbReference type="InterPro" id="IPR035987">
    <property type="entry name" value="Ribosomal_uS8_sf"/>
</dbReference>
<dbReference type="Gene3D" id="3.30.1370.30">
    <property type="match status" value="1"/>
</dbReference>
<keyword evidence="2 7" id="KW-0699">rRNA-binding</keyword>